<reference evidence="1 2" key="1">
    <citation type="journal article" date="2016" name="Sci. Rep.">
        <title>The Dendrobium catenatum Lindl. genome sequence provides insights into polysaccharide synthase, floral development and adaptive evolution.</title>
        <authorList>
            <person name="Zhang G.Q."/>
            <person name="Xu Q."/>
            <person name="Bian C."/>
            <person name="Tsai W.C."/>
            <person name="Yeh C.M."/>
            <person name="Liu K.W."/>
            <person name="Yoshida K."/>
            <person name="Zhang L.S."/>
            <person name="Chang S.B."/>
            <person name="Chen F."/>
            <person name="Shi Y."/>
            <person name="Su Y.Y."/>
            <person name="Zhang Y.Q."/>
            <person name="Chen L.J."/>
            <person name="Yin Y."/>
            <person name="Lin M."/>
            <person name="Huang H."/>
            <person name="Deng H."/>
            <person name="Wang Z.W."/>
            <person name="Zhu S.L."/>
            <person name="Zhao X."/>
            <person name="Deng C."/>
            <person name="Niu S.C."/>
            <person name="Huang J."/>
            <person name="Wang M."/>
            <person name="Liu G.H."/>
            <person name="Yang H.J."/>
            <person name="Xiao X.J."/>
            <person name="Hsiao Y.Y."/>
            <person name="Wu W.L."/>
            <person name="Chen Y.Y."/>
            <person name="Mitsuda N."/>
            <person name="Ohme-Takagi M."/>
            <person name="Luo Y.B."/>
            <person name="Van de Peer Y."/>
            <person name="Liu Z.J."/>
        </authorList>
    </citation>
    <scope>NUCLEOTIDE SEQUENCE [LARGE SCALE GENOMIC DNA]</scope>
    <source>
        <tissue evidence="1">The whole plant</tissue>
    </source>
</reference>
<proteinExistence type="predicted"/>
<organism evidence="1 2">
    <name type="scientific">Dendrobium catenatum</name>
    <dbReference type="NCBI Taxonomy" id="906689"/>
    <lineage>
        <taxon>Eukaryota</taxon>
        <taxon>Viridiplantae</taxon>
        <taxon>Streptophyta</taxon>
        <taxon>Embryophyta</taxon>
        <taxon>Tracheophyta</taxon>
        <taxon>Spermatophyta</taxon>
        <taxon>Magnoliopsida</taxon>
        <taxon>Liliopsida</taxon>
        <taxon>Asparagales</taxon>
        <taxon>Orchidaceae</taxon>
        <taxon>Epidendroideae</taxon>
        <taxon>Malaxideae</taxon>
        <taxon>Dendrobiinae</taxon>
        <taxon>Dendrobium</taxon>
    </lineage>
</organism>
<sequence>MTGCCWFYRDCSGRFDCSAEVVVFADHCCYLALAEGFFRTEGFFELYPWFPFWEPGKLLRALRVLLGTMMTTVGPCSPWRVVLRQPGDFLEAFHSSGCHLVFLLFLYSHYL</sequence>
<name>A0A2I0VDY5_9ASPA</name>
<dbReference type="Proteomes" id="UP000233837">
    <property type="component" value="Unassembled WGS sequence"/>
</dbReference>
<reference evidence="1 2" key="2">
    <citation type="journal article" date="2017" name="Nature">
        <title>The Apostasia genome and the evolution of orchids.</title>
        <authorList>
            <person name="Zhang G.Q."/>
            <person name="Liu K.W."/>
            <person name="Li Z."/>
            <person name="Lohaus R."/>
            <person name="Hsiao Y.Y."/>
            <person name="Niu S.C."/>
            <person name="Wang J.Y."/>
            <person name="Lin Y.C."/>
            <person name="Xu Q."/>
            <person name="Chen L.J."/>
            <person name="Yoshida K."/>
            <person name="Fujiwara S."/>
            <person name="Wang Z.W."/>
            <person name="Zhang Y.Q."/>
            <person name="Mitsuda N."/>
            <person name="Wang M."/>
            <person name="Liu G.H."/>
            <person name="Pecoraro L."/>
            <person name="Huang H.X."/>
            <person name="Xiao X.J."/>
            <person name="Lin M."/>
            <person name="Wu X.Y."/>
            <person name="Wu W.L."/>
            <person name="Chen Y.Y."/>
            <person name="Chang S.B."/>
            <person name="Sakamoto S."/>
            <person name="Ohme-Takagi M."/>
            <person name="Yagi M."/>
            <person name="Zeng S.J."/>
            <person name="Shen C.Y."/>
            <person name="Yeh C.M."/>
            <person name="Luo Y.B."/>
            <person name="Tsai W.C."/>
            <person name="Van de Peer Y."/>
            <person name="Liu Z.J."/>
        </authorList>
    </citation>
    <scope>NUCLEOTIDE SEQUENCE [LARGE SCALE GENOMIC DNA]</scope>
    <source>
        <tissue evidence="1">The whole plant</tissue>
    </source>
</reference>
<gene>
    <name evidence="1" type="ORF">MA16_Dca027973</name>
</gene>
<evidence type="ECO:0000313" key="1">
    <source>
        <dbReference type="EMBL" id="PKU61622.1"/>
    </source>
</evidence>
<keyword evidence="2" id="KW-1185">Reference proteome</keyword>
<dbReference type="EMBL" id="KZ504651">
    <property type="protein sequence ID" value="PKU61622.1"/>
    <property type="molecule type" value="Genomic_DNA"/>
</dbReference>
<evidence type="ECO:0000313" key="2">
    <source>
        <dbReference type="Proteomes" id="UP000233837"/>
    </source>
</evidence>
<dbReference type="AlphaFoldDB" id="A0A2I0VDY5"/>
<protein>
    <submittedName>
        <fullName evidence="1">Uncharacterized protein</fullName>
    </submittedName>
</protein>
<accession>A0A2I0VDY5</accession>